<dbReference type="VEuPathDB" id="TrichDB:TRFO_27692"/>
<organism evidence="2 3">
    <name type="scientific">Tritrichomonas foetus</name>
    <dbReference type="NCBI Taxonomy" id="1144522"/>
    <lineage>
        <taxon>Eukaryota</taxon>
        <taxon>Metamonada</taxon>
        <taxon>Parabasalia</taxon>
        <taxon>Tritrichomonadida</taxon>
        <taxon>Tritrichomonadidae</taxon>
        <taxon>Tritrichomonas</taxon>
    </lineage>
</organism>
<proteinExistence type="predicted"/>
<keyword evidence="3" id="KW-1185">Reference proteome</keyword>
<dbReference type="AlphaFoldDB" id="A0A1J4K4T3"/>
<keyword evidence="1" id="KW-1133">Transmembrane helix</keyword>
<feature type="transmembrane region" description="Helical" evidence="1">
    <location>
        <begin position="188"/>
        <end position="209"/>
    </location>
</feature>
<dbReference type="RefSeq" id="XP_068357830.1">
    <property type="nucleotide sequence ID" value="XM_068505713.1"/>
</dbReference>
<dbReference type="EMBL" id="MLAK01000783">
    <property type="protein sequence ID" value="OHT04694.1"/>
    <property type="molecule type" value="Genomic_DNA"/>
</dbReference>
<comment type="caution">
    <text evidence="2">The sequence shown here is derived from an EMBL/GenBank/DDBJ whole genome shotgun (WGS) entry which is preliminary data.</text>
</comment>
<dbReference type="PANTHER" id="PTHR20921:SF0">
    <property type="entry name" value="TRANSMEMBRANE PROTEIN 222"/>
    <property type="match status" value="1"/>
</dbReference>
<dbReference type="GeneID" id="94840417"/>
<dbReference type="Pfam" id="PF05608">
    <property type="entry name" value="RTE1"/>
    <property type="match status" value="2"/>
</dbReference>
<reference evidence="2" key="1">
    <citation type="submission" date="2016-10" db="EMBL/GenBank/DDBJ databases">
        <authorList>
            <person name="Benchimol M."/>
            <person name="Almeida L.G."/>
            <person name="Vasconcelos A.T."/>
            <person name="Perreira-Neves A."/>
            <person name="Rosa I.A."/>
            <person name="Tasca T."/>
            <person name="Bogo M.R."/>
            <person name="de Souza W."/>
        </authorList>
    </citation>
    <scope>NUCLEOTIDE SEQUENCE [LARGE SCALE GENOMIC DNA]</scope>
    <source>
        <strain evidence="2">K</strain>
    </source>
</reference>
<evidence type="ECO:0000256" key="1">
    <source>
        <dbReference type="SAM" id="Phobius"/>
    </source>
</evidence>
<gene>
    <name evidence="2" type="ORF">TRFO_27692</name>
</gene>
<name>A0A1J4K4T3_9EUKA</name>
<evidence type="ECO:0000313" key="3">
    <source>
        <dbReference type="Proteomes" id="UP000179807"/>
    </source>
</evidence>
<evidence type="ECO:0000313" key="2">
    <source>
        <dbReference type="EMBL" id="OHT04694.1"/>
    </source>
</evidence>
<dbReference type="Proteomes" id="UP000179807">
    <property type="component" value="Unassembled WGS sequence"/>
</dbReference>
<accession>A0A1J4K4T3</accession>
<dbReference type="OrthoDB" id="267284at2759"/>
<sequence length="212" mass="24378">MLLQNSFLEKFVFTTHVIIPPKRSISFEKVKFKMSDIYQNQDEEELNFNGYDPRLSCCVVWTQIPILTWIFPALGHVGICDSHGCVYDFQGHFHVGKGEMLFADPRQRWKLSIDPETLDRAIHEVTEEFQHIHYSLLCSNCHFYVATVLDRCKIKTPCLCCSKWCKGATAKVAWALVLKGRSLSVGSFLATWIPFLIFYGIIILIVVLLTQL</sequence>
<dbReference type="PANTHER" id="PTHR20921">
    <property type="entry name" value="TRANSMEMBRANE PROTEIN 222"/>
    <property type="match status" value="1"/>
</dbReference>
<keyword evidence="1" id="KW-0472">Membrane</keyword>
<protein>
    <submittedName>
        <fullName evidence="2">Transmembrane protein 222</fullName>
    </submittedName>
</protein>
<dbReference type="InterPro" id="IPR008496">
    <property type="entry name" value="TMEM222/RTE1"/>
</dbReference>
<keyword evidence="1 2" id="KW-0812">Transmembrane</keyword>